<dbReference type="InterPro" id="IPR028998">
    <property type="entry name" value="RimP_C"/>
</dbReference>
<dbReference type="PANTHER" id="PTHR33867:SF1">
    <property type="entry name" value="RIBOSOME MATURATION FACTOR RIMP"/>
    <property type="match status" value="1"/>
</dbReference>
<dbReference type="GO" id="GO:0000028">
    <property type="term" value="P:ribosomal small subunit assembly"/>
    <property type="evidence" value="ECO:0007669"/>
    <property type="project" value="TreeGrafter"/>
</dbReference>
<dbReference type="CDD" id="cd01734">
    <property type="entry name" value="YlxS_C"/>
    <property type="match status" value="1"/>
</dbReference>
<dbReference type="Gene3D" id="3.30.300.70">
    <property type="entry name" value="RimP-like superfamily, N-terminal"/>
    <property type="match status" value="1"/>
</dbReference>
<organism evidence="6 7">
    <name type="scientific">OM182 bacterium</name>
    <dbReference type="NCBI Taxonomy" id="2510334"/>
    <lineage>
        <taxon>Bacteria</taxon>
        <taxon>Pseudomonadati</taxon>
        <taxon>Pseudomonadota</taxon>
        <taxon>Gammaproteobacteria</taxon>
        <taxon>OMG group</taxon>
        <taxon>OM182 clade</taxon>
    </lineage>
</organism>
<dbReference type="SUPFAM" id="SSF75420">
    <property type="entry name" value="YhbC-like, N-terminal domain"/>
    <property type="match status" value="1"/>
</dbReference>
<dbReference type="EMBL" id="SHAG01000012">
    <property type="protein sequence ID" value="RZO76414.1"/>
    <property type="molecule type" value="Genomic_DNA"/>
</dbReference>
<protein>
    <recommendedName>
        <fullName evidence="3">Ribosome maturation factor RimP</fullName>
    </recommendedName>
</protein>
<dbReference type="GO" id="GO:0006412">
    <property type="term" value="P:translation"/>
    <property type="evidence" value="ECO:0007669"/>
    <property type="project" value="TreeGrafter"/>
</dbReference>
<keyword evidence="2 3" id="KW-0690">Ribosome biogenesis</keyword>
<dbReference type="FunFam" id="3.30.300.70:FF:000001">
    <property type="entry name" value="Ribosome maturation factor RimP"/>
    <property type="match status" value="1"/>
</dbReference>
<dbReference type="InterPro" id="IPR035956">
    <property type="entry name" value="RimP_N_sf"/>
</dbReference>
<accession>A0A520S1S9</accession>
<dbReference type="SUPFAM" id="SSF74942">
    <property type="entry name" value="YhbC-like, C-terminal domain"/>
    <property type="match status" value="1"/>
</dbReference>
<feature type="domain" description="Ribosome maturation factor RimP N-terminal" evidence="4">
    <location>
        <begin position="8"/>
        <end position="80"/>
    </location>
</feature>
<proteinExistence type="inferred from homology"/>
<dbReference type="HAMAP" id="MF_01077">
    <property type="entry name" value="RimP"/>
    <property type="match status" value="1"/>
</dbReference>
<comment type="subcellular location">
    <subcellularLocation>
        <location evidence="3">Cytoplasm</location>
    </subcellularLocation>
</comment>
<dbReference type="AlphaFoldDB" id="A0A520S1S9"/>
<comment type="caution">
    <text evidence="6">The sequence shown here is derived from an EMBL/GenBank/DDBJ whole genome shotgun (WGS) entry which is preliminary data.</text>
</comment>
<dbReference type="InterPro" id="IPR028989">
    <property type="entry name" value="RimP_N"/>
</dbReference>
<sequence>MKSALEDLVKPVVEGLGLKFWALEHLSHGRGATLKIYIDSQERAVNVEDCATVSRQLSSVLDVEDIFLNEYILEVSSPGLNRRLFTKAHFKEFEGENIRLSLRKSYEGSKRYKGILVGLEGDEVVLQTGDEQQILFPLEHIDSANLVVKI</sequence>
<dbReference type="Pfam" id="PF17384">
    <property type="entry name" value="DUF150_C"/>
    <property type="match status" value="1"/>
</dbReference>
<comment type="function">
    <text evidence="3">Required for maturation of 30S ribosomal subunits.</text>
</comment>
<feature type="domain" description="Ribosome maturation factor RimP C-terminal" evidence="5">
    <location>
        <begin position="84"/>
        <end position="149"/>
    </location>
</feature>
<dbReference type="Pfam" id="PF02576">
    <property type="entry name" value="RimP_N"/>
    <property type="match status" value="1"/>
</dbReference>
<dbReference type="Gene3D" id="2.30.30.180">
    <property type="entry name" value="Ribosome maturation factor RimP, C-terminal domain"/>
    <property type="match status" value="1"/>
</dbReference>
<dbReference type="PANTHER" id="PTHR33867">
    <property type="entry name" value="RIBOSOME MATURATION FACTOR RIMP"/>
    <property type="match status" value="1"/>
</dbReference>
<dbReference type="Proteomes" id="UP000316199">
    <property type="component" value="Unassembled WGS sequence"/>
</dbReference>
<name>A0A520S1S9_9GAMM</name>
<evidence type="ECO:0000259" key="5">
    <source>
        <dbReference type="Pfam" id="PF17384"/>
    </source>
</evidence>
<evidence type="ECO:0000259" key="4">
    <source>
        <dbReference type="Pfam" id="PF02576"/>
    </source>
</evidence>
<gene>
    <name evidence="3" type="primary">rimP</name>
    <name evidence="6" type="ORF">EVA68_04400</name>
</gene>
<evidence type="ECO:0000313" key="6">
    <source>
        <dbReference type="EMBL" id="RZO76414.1"/>
    </source>
</evidence>
<reference evidence="6 7" key="1">
    <citation type="submission" date="2019-02" db="EMBL/GenBank/DDBJ databases">
        <title>Prokaryotic population dynamics and viral predation in marine succession experiment using metagenomics: the confinement effect.</title>
        <authorList>
            <person name="Haro-Moreno J.M."/>
            <person name="Rodriguez-Valera F."/>
            <person name="Lopez-Perez M."/>
        </authorList>
    </citation>
    <scope>NUCLEOTIDE SEQUENCE [LARGE SCALE GENOMIC DNA]</scope>
    <source>
        <strain evidence="6">MED-G157</strain>
    </source>
</reference>
<evidence type="ECO:0000256" key="2">
    <source>
        <dbReference type="ARBA" id="ARBA00022517"/>
    </source>
</evidence>
<dbReference type="GO" id="GO:0005829">
    <property type="term" value="C:cytosol"/>
    <property type="evidence" value="ECO:0007669"/>
    <property type="project" value="TreeGrafter"/>
</dbReference>
<evidence type="ECO:0000313" key="7">
    <source>
        <dbReference type="Proteomes" id="UP000316199"/>
    </source>
</evidence>
<dbReference type="InterPro" id="IPR003728">
    <property type="entry name" value="Ribosome_maturation_RimP"/>
</dbReference>
<dbReference type="InterPro" id="IPR036847">
    <property type="entry name" value="RimP_C_sf"/>
</dbReference>
<keyword evidence="1 3" id="KW-0963">Cytoplasm</keyword>
<evidence type="ECO:0000256" key="1">
    <source>
        <dbReference type="ARBA" id="ARBA00022490"/>
    </source>
</evidence>
<evidence type="ECO:0000256" key="3">
    <source>
        <dbReference type="HAMAP-Rule" id="MF_01077"/>
    </source>
</evidence>
<comment type="similarity">
    <text evidence="3">Belongs to the RimP family.</text>
</comment>